<dbReference type="SMART" id="SM00631">
    <property type="entry name" value="Zn_pept"/>
    <property type="match status" value="1"/>
</dbReference>
<name>A0ABD2MSE9_9CUCU</name>
<evidence type="ECO:0000259" key="9">
    <source>
        <dbReference type="PROSITE" id="PS52035"/>
    </source>
</evidence>
<dbReference type="EMBL" id="JABFTP020000021">
    <property type="protein sequence ID" value="KAL3269150.1"/>
    <property type="molecule type" value="Genomic_DNA"/>
</dbReference>
<dbReference type="Pfam" id="PF13620">
    <property type="entry name" value="CarboxypepD_reg"/>
    <property type="match status" value="1"/>
</dbReference>
<dbReference type="InterPro" id="IPR050753">
    <property type="entry name" value="Peptidase_M14_domain"/>
</dbReference>
<comment type="similarity">
    <text evidence="2 8">Belongs to the peptidase M14 family.</text>
</comment>
<dbReference type="AlphaFoldDB" id="A0ABD2MSE9"/>
<protein>
    <recommendedName>
        <fullName evidence="9">Peptidase M14 domain-containing protein</fullName>
    </recommendedName>
</protein>
<dbReference type="InterPro" id="IPR008969">
    <property type="entry name" value="CarboxyPept-like_regulatory"/>
</dbReference>
<dbReference type="SUPFAM" id="SSF53187">
    <property type="entry name" value="Zn-dependent exopeptidases"/>
    <property type="match status" value="1"/>
</dbReference>
<keyword evidence="11" id="KW-1185">Reference proteome</keyword>
<dbReference type="InterPro" id="IPR000834">
    <property type="entry name" value="Peptidase_M14"/>
</dbReference>
<sequence>MDHLKNQEPFASSSQIAHFAHFVEVTLIVELSAEFEEIPLWAIELTASEDGALGIPNIKLIGNIHGNEAVGREIILNFMEYLRTEYDTNTTIQWLLNNTRLHFLPTMNPDGFAVSHEGMCIGEHGRRNGKQGDVEDLNRNFPDFYHDNKIPRQPEAKAVMKWMDEIPFILSAGLHGGAVVANYPFDTVRVQTSQPINPPSLTPDDDVFKHLATVYSQNHLRMHTGVVCDEGKKFEGGITNGAAWYPFSGGMQDFNYAKHGCMELTLEISCCKFPRANLLPSLWKENKMALMYYVMEAHRGVTGQVVDSITGLPIPKANLQIIGRNITFHTSKNGEFWRLLLPGKYIIQVEAPGYYTLTQEFSVRNFSVGQLPSLTKLEISLLNSTISTTIMPETLPPLTTTEEINEAETTIFVLETKTVSKLDYLFRKLERNAESTHSDNKGIKTDIFSCFVSMVLIEVILFAVL</sequence>
<dbReference type="PROSITE" id="PS52035">
    <property type="entry name" value="PEPTIDASE_M14"/>
    <property type="match status" value="1"/>
</dbReference>
<evidence type="ECO:0000256" key="1">
    <source>
        <dbReference type="ARBA" id="ARBA00001947"/>
    </source>
</evidence>
<dbReference type="SUPFAM" id="SSF49464">
    <property type="entry name" value="Carboxypeptidase regulatory domain-like"/>
    <property type="match status" value="1"/>
</dbReference>
<evidence type="ECO:0000313" key="10">
    <source>
        <dbReference type="EMBL" id="KAL3269150.1"/>
    </source>
</evidence>
<keyword evidence="6" id="KW-0862">Zinc</keyword>
<dbReference type="Pfam" id="PF00246">
    <property type="entry name" value="Peptidase_M14"/>
    <property type="match status" value="1"/>
</dbReference>
<keyword evidence="4" id="KW-0479">Metal-binding</keyword>
<dbReference type="PANTHER" id="PTHR11532">
    <property type="entry name" value="PROTEASE M14 CARBOXYPEPTIDASE"/>
    <property type="match status" value="1"/>
</dbReference>
<evidence type="ECO:0000256" key="7">
    <source>
        <dbReference type="ARBA" id="ARBA00023180"/>
    </source>
</evidence>
<dbReference type="CDD" id="cd11308">
    <property type="entry name" value="Peptidase_M14NE-CP-C_like"/>
    <property type="match status" value="1"/>
</dbReference>
<dbReference type="Gene3D" id="3.40.630.10">
    <property type="entry name" value="Zn peptidases"/>
    <property type="match status" value="1"/>
</dbReference>
<dbReference type="Gene3D" id="2.60.40.1120">
    <property type="entry name" value="Carboxypeptidase-like, regulatory domain"/>
    <property type="match status" value="1"/>
</dbReference>
<dbReference type="PRINTS" id="PR00765">
    <property type="entry name" value="CRBOXYPTASEA"/>
</dbReference>
<reference evidence="10 11" key="1">
    <citation type="journal article" date="2021" name="BMC Biol.">
        <title>Horizontally acquired antibacterial genes associated with adaptive radiation of ladybird beetles.</title>
        <authorList>
            <person name="Li H.S."/>
            <person name="Tang X.F."/>
            <person name="Huang Y.H."/>
            <person name="Xu Z.Y."/>
            <person name="Chen M.L."/>
            <person name="Du X.Y."/>
            <person name="Qiu B.Y."/>
            <person name="Chen P.T."/>
            <person name="Zhang W."/>
            <person name="Slipinski A."/>
            <person name="Escalona H.E."/>
            <person name="Waterhouse R.M."/>
            <person name="Zwick A."/>
            <person name="Pang H."/>
        </authorList>
    </citation>
    <scope>NUCLEOTIDE SEQUENCE [LARGE SCALE GENOMIC DNA]</scope>
    <source>
        <strain evidence="10">SYSU2018</strain>
    </source>
</reference>
<dbReference type="InterPro" id="IPR057247">
    <property type="entry name" value="CARBOXYPEPT_ZN_2"/>
</dbReference>
<gene>
    <name evidence="10" type="ORF">HHI36_008230</name>
</gene>
<evidence type="ECO:0000313" key="11">
    <source>
        <dbReference type="Proteomes" id="UP001516400"/>
    </source>
</evidence>
<evidence type="ECO:0000256" key="5">
    <source>
        <dbReference type="ARBA" id="ARBA00022801"/>
    </source>
</evidence>
<keyword evidence="3" id="KW-0645">Protease</keyword>
<keyword evidence="7" id="KW-0325">Glycoprotein</keyword>
<feature type="active site" description="Proton donor/acceptor" evidence="8">
    <location>
        <position position="267"/>
    </location>
</feature>
<dbReference type="PROSITE" id="PS00133">
    <property type="entry name" value="CARBOXYPEPT_ZN_2"/>
    <property type="match status" value="1"/>
</dbReference>
<evidence type="ECO:0000256" key="2">
    <source>
        <dbReference type="ARBA" id="ARBA00005988"/>
    </source>
</evidence>
<dbReference type="Proteomes" id="UP001516400">
    <property type="component" value="Unassembled WGS sequence"/>
</dbReference>
<evidence type="ECO:0000256" key="4">
    <source>
        <dbReference type="ARBA" id="ARBA00022723"/>
    </source>
</evidence>
<evidence type="ECO:0000256" key="3">
    <source>
        <dbReference type="ARBA" id="ARBA00022645"/>
    </source>
</evidence>
<dbReference type="InterPro" id="IPR057246">
    <property type="entry name" value="CARBOXYPEPT_ZN_1"/>
</dbReference>
<dbReference type="PANTHER" id="PTHR11532:SF84">
    <property type="entry name" value="CARBOXYPEPTIDASE M"/>
    <property type="match status" value="1"/>
</dbReference>
<proteinExistence type="inferred from homology"/>
<evidence type="ECO:0000256" key="6">
    <source>
        <dbReference type="ARBA" id="ARBA00022833"/>
    </source>
</evidence>
<dbReference type="PROSITE" id="PS00132">
    <property type="entry name" value="CARBOXYPEPT_ZN_1"/>
    <property type="match status" value="1"/>
</dbReference>
<keyword evidence="5" id="KW-0378">Hydrolase</keyword>
<dbReference type="GO" id="GO:0004180">
    <property type="term" value="F:carboxypeptidase activity"/>
    <property type="evidence" value="ECO:0007669"/>
    <property type="project" value="UniProtKB-KW"/>
</dbReference>
<organism evidence="10 11">
    <name type="scientific">Cryptolaemus montrouzieri</name>
    <dbReference type="NCBI Taxonomy" id="559131"/>
    <lineage>
        <taxon>Eukaryota</taxon>
        <taxon>Metazoa</taxon>
        <taxon>Ecdysozoa</taxon>
        <taxon>Arthropoda</taxon>
        <taxon>Hexapoda</taxon>
        <taxon>Insecta</taxon>
        <taxon>Pterygota</taxon>
        <taxon>Neoptera</taxon>
        <taxon>Endopterygota</taxon>
        <taxon>Coleoptera</taxon>
        <taxon>Polyphaga</taxon>
        <taxon>Cucujiformia</taxon>
        <taxon>Coccinelloidea</taxon>
        <taxon>Coccinellidae</taxon>
        <taxon>Scymninae</taxon>
        <taxon>Scymnini</taxon>
        <taxon>Cryptolaemus</taxon>
    </lineage>
</organism>
<feature type="domain" description="Peptidase M14" evidence="9">
    <location>
        <begin position="1"/>
        <end position="297"/>
    </location>
</feature>
<comment type="cofactor">
    <cofactor evidence="1">
        <name>Zn(2+)</name>
        <dbReference type="ChEBI" id="CHEBI:29105"/>
    </cofactor>
</comment>
<dbReference type="GO" id="GO:0046872">
    <property type="term" value="F:metal ion binding"/>
    <property type="evidence" value="ECO:0007669"/>
    <property type="project" value="UniProtKB-KW"/>
</dbReference>
<comment type="caution">
    <text evidence="10">The sequence shown here is derived from an EMBL/GenBank/DDBJ whole genome shotgun (WGS) entry which is preliminary data.</text>
</comment>
<accession>A0ABD2MSE9</accession>
<keyword evidence="3" id="KW-0121">Carboxypeptidase</keyword>
<evidence type="ECO:0000256" key="8">
    <source>
        <dbReference type="PROSITE-ProRule" id="PRU01379"/>
    </source>
</evidence>